<accession>A0ABV5Z9V9</accession>
<dbReference type="EMBL" id="JBHLZN010000002">
    <property type="protein sequence ID" value="MFB9886030.1"/>
    <property type="molecule type" value="Genomic_DNA"/>
</dbReference>
<name>A0ABV5Z9V9_9GAMM</name>
<dbReference type="SUPFAM" id="SSF103515">
    <property type="entry name" value="Autotransporter"/>
    <property type="match status" value="1"/>
</dbReference>
<gene>
    <name evidence="2" type="ORF">ACFFLH_06385</name>
</gene>
<feature type="signal peptide" evidence="1">
    <location>
        <begin position="1"/>
        <end position="28"/>
    </location>
</feature>
<evidence type="ECO:0000313" key="2">
    <source>
        <dbReference type="EMBL" id="MFB9886030.1"/>
    </source>
</evidence>
<sequence>MNRIKLKYGATAALGWVGLSLLPITALAAQDNGHAGMQMQGGSAAPVDARDPHAYSGGLNLGAGPYALPGGRQLRLADEHSLLSVRVDRLQQVRDKRNSWGAVDAQLRIGRDYDAFLLKLEGDYDRGSVQEAQSDWLWSHAVSSYWNTQLGLRYDFGKEGERSWLALGLQGLAPYWIEVDANAYVTEQGQAELNLELEYDLSLTQQWILQPSVAVNLTGKDDPQRERAKGLSDASVGLTLRYEINRQFAPYVGVEWRRKFGRTADWARAEGHPVSSRELSMGVSFWF</sequence>
<protein>
    <submittedName>
        <fullName evidence="2">Copper resistance protein B</fullName>
    </submittedName>
</protein>
<organism evidence="2 3">
    <name type="scientific">Balneatrix alpica</name>
    <dbReference type="NCBI Taxonomy" id="75684"/>
    <lineage>
        <taxon>Bacteria</taxon>
        <taxon>Pseudomonadati</taxon>
        <taxon>Pseudomonadota</taxon>
        <taxon>Gammaproteobacteria</taxon>
        <taxon>Oceanospirillales</taxon>
        <taxon>Balneatrichaceae</taxon>
        <taxon>Balneatrix</taxon>
    </lineage>
</organism>
<keyword evidence="3" id="KW-1185">Reference proteome</keyword>
<proteinExistence type="predicted"/>
<evidence type="ECO:0000313" key="3">
    <source>
        <dbReference type="Proteomes" id="UP001589628"/>
    </source>
</evidence>
<keyword evidence="1" id="KW-0732">Signal</keyword>
<dbReference type="RefSeq" id="WP_027311534.1">
    <property type="nucleotide sequence ID" value="NZ_JBHLZN010000002.1"/>
</dbReference>
<feature type="chain" id="PRO_5045061281" evidence="1">
    <location>
        <begin position="29"/>
        <end position="287"/>
    </location>
</feature>
<dbReference type="InterPro" id="IPR036709">
    <property type="entry name" value="Autotransporte_beta_dom_sf"/>
</dbReference>
<dbReference type="InterPro" id="IPR007939">
    <property type="entry name" value="Cu-R_B_prcur"/>
</dbReference>
<evidence type="ECO:0000256" key="1">
    <source>
        <dbReference type="SAM" id="SignalP"/>
    </source>
</evidence>
<dbReference type="Pfam" id="PF05275">
    <property type="entry name" value="CopB"/>
    <property type="match status" value="1"/>
</dbReference>
<comment type="caution">
    <text evidence="2">The sequence shown here is derived from an EMBL/GenBank/DDBJ whole genome shotgun (WGS) entry which is preliminary data.</text>
</comment>
<reference evidence="2 3" key="1">
    <citation type="submission" date="2024-09" db="EMBL/GenBank/DDBJ databases">
        <authorList>
            <person name="Sun Q."/>
            <person name="Mori K."/>
        </authorList>
    </citation>
    <scope>NUCLEOTIDE SEQUENCE [LARGE SCALE GENOMIC DNA]</scope>
    <source>
        <strain evidence="2 3">ATCC 51285</strain>
    </source>
</reference>
<dbReference type="Proteomes" id="UP001589628">
    <property type="component" value="Unassembled WGS sequence"/>
</dbReference>